<name>A0A1I7ZFV1_9BILA</name>
<evidence type="ECO:0000313" key="3">
    <source>
        <dbReference type="WBParaSite" id="L893_g25988.t1"/>
    </source>
</evidence>
<dbReference type="Proteomes" id="UP000095287">
    <property type="component" value="Unplaced"/>
</dbReference>
<feature type="compositionally biased region" description="Basic and acidic residues" evidence="1">
    <location>
        <begin position="123"/>
        <end position="138"/>
    </location>
</feature>
<feature type="region of interest" description="Disordered" evidence="1">
    <location>
        <begin position="159"/>
        <end position="183"/>
    </location>
</feature>
<protein>
    <submittedName>
        <fullName evidence="3">TBD domain-containing protein</fullName>
    </submittedName>
</protein>
<organism evidence="2 3">
    <name type="scientific">Steinernema glaseri</name>
    <dbReference type="NCBI Taxonomy" id="37863"/>
    <lineage>
        <taxon>Eukaryota</taxon>
        <taxon>Metazoa</taxon>
        <taxon>Ecdysozoa</taxon>
        <taxon>Nematoda</taxon>
        <taxon>Chromadorea</taxon>
        <taxon>Rhabditida</taxon>
        <taxon>Tylenchina</taxon>
        <taxon>Panagrolaimomorpha</taxon>
        <taxon>Strongyloidoidea</taxon>
        <taxon>Steinernematidae</taxon>
        <taxon>Steinernema</taxon>
    </lineage>
</organism>
<reference evidence="3" key="1">
    <citation type="submission" date="2016-11" db="UniProtKB">
        <authorList>
            <consortium name="WormBaseParasite"/>
        </authorList>
    </citation>
    <scope>IDENTIFICATION</scope>
</reference>
<accession>A0A1I7ZFV1</accession>
<proteinExistence type="predicted"/>
<sequence length="238" mass="26297">MGPRTVTLIPKEFKLHESYHSSSQTPCYDHHYDEYLSKDSEVQKSLIVHVTRLCHVPQTQKHSETDGLVGDSRQPGSSDHPARLQSPHSGEPIPSTQDKYHSVARTKHAGAALEKPGSVSRTPADRGRLPGKDDEREAPPPPSSDLTVLWALARAEAPPGFGEHSGAGREGCSVWDQSDSRDPLHEPDVYSNGWTWTSKINFTLKKEIESHCLRPLDMIWSTPVLKVASKVGLQRSSS</sequence>
<evidence type="ECO:0000256" key="1">
    <source>
        <dbReference type="SAM" id="MobiDB-lite"/>
    </source>
</evidence>
<dbReference type="AlphaFoldDB" id="A0A1I7ZFV1"/>
<feature type="region of interest" description="Disordered" evidence="1">
    <location>
        <begin position="58"/>
        <end position="145"/>
    </location>
</feature>
<dbReference type="WBParaSite" id="L893_g25988.t1">
    <property type="protein sequence ID" value="L893_g25988.t1"/>
    <property type="gene ID" value="L893_g25988"/>
</dbReference>
<keyword evidence="2" id="KW-1185">Reference proteome</keyword>
<evidence type="ECO:0000313" key="2">
    <source>
        <dbReference type="Proteomes" id="UP000095287"/>
    </source>
</evidence>